<feature type="repeat" description="ANK" evidence="3">
    <location>
        <begin position="305"/>
        <end position="337"/>
    </location>
</feature>
<dbReference type="Pfam" id="PF00536">
    <property type="entry name" value="SAM_1"/>
    <property type="match status" value="1"/>
</dbReference>
<dbReference type="PROSITE" id="PS50297">
    <property type="entry name" value="ANK_REP_REGION"/>
    <property type="match status" value="4"/>
</dbReference>
<dbReference type="Gene3D" id="1.10.150.50">
    <property type="entry name" value="Transcription Factor, Ets-1"/>
    <property type="match status" value="1"/>
</dbReference>
<dbReference type="CDD" id="cd09487">
    <property type="entry name" value="SAM_superfamily"/>
    <property type="match status" value="1"/>
</dbReference>
<dbReference type="SUPFAM" id="SSF47769">
    <property type="entry name" value="SAM/Pointed domain"/>
    <property type="match status" value="1"/>
</dbReference>
<evidence type="ECO:0000259" key="5">
    <source>
        <dbReference type="PROSITE" id="PS50105"/>
    </source>
</evidence>
<evidence type="ECO:0000313" key="6">
    <source>
        <dbReference type="EnsemblMetazoa" id="OVOC1434.1"/>
    </source>
</evidence>
<dbReference type="PROSITE" id="PS50088">
    <property type="entry name" value="ANK_REPEAT"/>
    <property type="match status" value="4"/>
</dbReference>
<dbReference type="PRINTS" id="PR01415">
    <property type="entry name" value="ANKYRIN"/>
</dbReference>
<name>A0A8R1TP42_ONCVO</name>
<keyword evidence="1" id="KW-0677">Repeat</keyword>
<dbReference type="EMBL" id="CMVM020000042">
    <property type="status" value="NOT_ANNOTATED_CDS"/>
    <property type="molecule type" value="Genomic_DNA"/>
</dbReference>
<reference evidence="6" key="2">
    <citation type="submission" date="2022-06" db="UniProtKB">
        <authorList>
            <consortium name="EnsemblMetazoa"/>
        </authorList>
    </citation>
    <scope>IDENTIFICATION</scope>
</reference>
<feature type="domain" description="SAM" evidence="5">
    <location>
        <begin position="703"/>
        <end position="759"/>
    </location>
</feature>
<proteinExistence type="predicted"/>
<feature type="repeat" description="ANK" evidence="3">
    <location>
        <begin position="70"/>
        <end position="102"/>
    </location>
</feature>
<evidence type="ECO:0000256" key="3">
    <source>
        <dbReference type="PROSITE-ProRule" id="PRU00023"/>
    </source>
</evidence>
<dbReference type="Pfam" id="PF12796">
    <property type="entry name" value="Ank_2"/>
    <property type="match status" value="2"/>
</dbReference>
<sequence>MSSVSIEQFLAACETWNLEEVHQAVESGFLVDTFDDDHVTGLQMAAATGNIGIVQYLLDRGADIEKTNQVGMTALHHAAKNGHANIVRILVQRGANYQKLTYLGASAMTLAAGSGHTDLVKLLLDLRVNINPSHTALCPTPVIAAAFRKHTHLCALLSQKGAYLDGNIQRLSNLSALSTAISCGATTVVGALLELGANPSFRSLNGMTSIELAQHLQRNEVLTVINSAIRSTLKEEESFEVDLRQLIYNNDENAIRMILNRHLPYVPFPENTTPLMYAVLLADINIVKIIQEANVADINTAENVSGLTALMFAAIIGNYEVMEYLINFGADISLISLDGFTAIDYVFATGNINADLLCSLQQQLGHRTTLLAQRTDTHQHQHLSRVIHSSKTKILNKISSHVSRGSNTGNILDNKDKPNFSRAHLAKLVQIHQHDDDEFILANDILKSVGNEKVGRGDDLHRYIEAARYVAENCANQGIINLPVVFTLNKNDLEKSNSIKYEPSLENSISASTAINHKHRNFLSTAQWNAYLYYECRFPNRNSGGVFMNTSRRRNLYYDNDSREISSSTSASDRSFSIFSRHYASSLGRGSTHTLGTIPRFRSRSRETIKRNNTGIGENDDDRNSPSRSSLNQYIFSDKDGERLKKSTSTPTLDALVWRSSLSDGKHMDKMKRKLSNISAAKAATYDNAYHERRQKVTEDLIWEKLSEAGLGKYVNLLKNEEVDKGTFLALTNNDLIDIGIIDMTHRNALLRIAKSLRY</sequence>
<feature type="repeat" description="ANK" evidence="3">
    <location>
        <begin position="103"/>
        <end position="135"/>
    </location>
</feature>
<evidence type="ECO:0000256" key="2">
    <source>
        <dbReference type="ARBA" id="ARBA00023043"/>
    </source>
</evidence>
<dbReference type="AlphaFoldDB" id="A0A8R1TP42"/>
<keyword evidence="7" id="KW-1185">Reference proteome</keyword>
<dbReference type="PANTHER" id="PTHR24198:SF165">
    <property type="entry name" value="ANKYRIN REPEAT-CONTAINING PROTEIN-RELATED"/>
    <property type="match status" value="1"/>
</dbReference>
<evidence type="ECO:0000256" key="1">
    <source>
        <dbReference type="ARBA" id="ARBA00022737"/>
    </source>
</evidence>
<dbReference type="InterPro" id="IPR013761">
    <property type="entry name" value="SAM/pointed_sf"/>
</dbReference>
<dbReference type="InterPro" id="IPR002110">
    <property type="entry name" value="Ankyrin_rpt"/>
</dbReference>
<organism evidence="6 7">
    <name type="scientific">Onchocerca volvulus</name>
    <dbReference type="NCBI Taxonomy" id="6282"/>
    <lineage>
        <taxon>Eukaryota</taxon>
        <taxon>Metazoa</taxon>
        <taxon>Ecdysozoa</taxon>
        <taxon>Nematoda</taxon>
        <taxon>Chromadorea</taxon>
        <taxon>Rhabditida</taxon>
        <taxon>Spirurina</taxon>
        <taxon>Spiruromorpha</taxon>
        <taxon>Filarioidea</taxon>
        <taxon>Onchocercidae</taxon>
        <taxon>Onchocerca</taxon>
    </lineage>
</organism>
<dbReference type="SUPFAM" id="SSF48403">
    <property type="entry name" value="Ankyrin repeat"/>
    <property type="match status" value="1"/>
</dbReference>
<dbReference type="EnsemblMetazoa" id="OVOC1434.1">
    <property type="protein sequence ID" value="OVOC1434.1"/>
    <property type="gene ID" value="WBGene00238243"/>
</dbReference>
<feature type="repeat" description="ANK" evidence="3">
    <location>
        <begin position="37"/>
        <end position="69"/>
    </location>
</feature>
<feature type="region of interest" description="Disordered" evidence="4">
    <location>
        <begin position="587"/>
        <end position="634"/>
    </location>
</feature>
<keyword evidence="2 3" id="KW-0040">ANK repeat</keyword>
<dbReference type="PROSITE" id="PS50105">
    <property type="entry name" value="SAM_DOMAIN"/>
    <property type="match status" value="1"/>
</dbReference>
<protein>
    <recommendedName>
        <fullName evidence="5">SAM domain-containing protein</fullName>
    </recommendedName>
</protein>
<dbReference type="Proteomes" id="UP000024404">
    <property type="component" value="Unassembled WGS sequence"/>
</dbReference>
<dbReference type="InterPro" id="IPR036770">
    <property type="entry name" value="Ankyrin_rpt-contain_sf"/>
</dbReference>
<dbReference type="PANTHER" id="PTHR24198">
    <property type="entry name" value="ANKYRIN REPEAT AND PROTEIN KINASE DOMAIN-CONTAINING PROTEIN"/>
    <property type="match status" value="1"/>
</dbReference>
<evidence type="ECO:0000313" key="7">
    <source>
        <dbReference type="Proteomes" id="UP000024404"/>
    </source>
</evidence>
<accession>A0A8R1TP42</accession>
<dbReference type="Gene3D" id="1.25.40.20">
    <property type="entry name" value="Ankyrin repeat-containing domain"/>
    <property type="match status" value="3"/>
</dbReference>
<reference evidence="7" key="1">
    <citation type="submission" date="2013-10" db="EMBL/GenBank/DDBJ databases">
        <title>Genome sequencing of Onchocerca volvulus.</title>
        <authorList>
            <person name="Cotton J."/>
            <person name="Tsai J."/>
            <person name="Stanley E."/>
            <person name="Tracey A."/>
            <person name="Holroyd N."/>
            <person name="Lustigman S."/>
            <person name="Berriman M."/>
        </authorList>
    </citation>
    <scope>NUCLEOTIDE SEQUENCE</scope>
</reference>
<dbReference type="InterPro" id="IPR001660">
    <property type="entry name" value="SAM"/>
</dbReference>
<dbReference type="SMART" id="SM00248">
    <property type="entry name" value="ANK"/>
    <property type="match status" value="7"/>
</dbReference>
<evidence type="ECO:0000256" key="4">
    <source>
        <dbReference type="SAM" id="MobiDB-lite"/>
    </source>
</evidence>